<protein>
    <submittedName>
        <fullName evidence="2">Uncharacterized protein</fullName>
    </submittedName>
</protein>
<comment type="caution">
    <text evidence="2">The sequence shown here is derived from an EMBL/GenBank/DDBJ whole genome shotgun (WGS) entry which is preliminary data.</text>
</comment>
<evidence type="ECO:0000256" key="1">
    <source>
        <dbReference type="SAM" id="Coils"/>
    </source>
</evidence>
<dbReference type="EMBL" id="MPUH01000830">
    <property type="protein sequence ID" value="OMJ73321.1"/>
    <property type="molecule type" value="Genomic_DNA"/>
</dbReference>
<dbReference type="AlphaFoldDB" id="A0A1R2B956"/>
<feature type="coiled-coil region" evidence="1">
    <location>
        <begin position="94"/>
        <end position="138"/>
    </location>
</feature>
<evidence type="ECO:0000313" key="2">
    <source>
        <dbReference type="EMBL" id="OMJ73321.1"/>
    </source>
</evidence>
<evidence type="ECO:0000313" key="3">
    <source>
        <dbReference type="Proteomes" id="UP000187209"/>
    </source>
</evidence>
<name>A0A1R2B956_9CILI</name>
<sequence length="163" mass="18863">MENKDLSQYLDQTNNNLEEAIALLNGLTISTQDLPRNYAQALVKHFQQVTREEAVDIAADAFVQFHQEMQNLECKSSQPSLIRPLDTERLADGMQKLIQDNSTLKKAVVKLKEKADKAEDVERENLELKNEVHQLNVANYMLRMHLQNALERKQDLEKEKDIF</sequence>
<keyword evidence="3" id="KW-1185">Reference proteome</keyword>
<organism evidence="2 3">
    <name type="scientific">Stentor coeruleus</name>
    <dbReference type="NCBI Taxonomy" id="5963"/>
    <lineage>
        <taxon>Eukaryota</taxon>
        <taxon>Sar</taxon>
        <taxon>Alveolata</taxon>
        <taxon>Ciliophora</taxon>
        <taxon>Postciliodesmatophora</taxon>
        <taxon>Heterotrichea</taxon>
        <taxon>Heterotrichida</taxon>
        <taxon>Stentoridae</taxon>
        <taxon>Stentor</taxon>
    </lineage>
</organism>
<dbReference type="Proteomes" id="UP000187209">
    <property type="component" value="Unassembled WGS sequence"/>
</dbReference>
<proteinExistence type="predicted"/>
<reference evidence="2 3" key="1">
    <citation type="submission" date="2016-11" db="EMBL/GenBank/DDBJ databases">
        <title>The macronuclear genome of Stentor coeruleus: a giant cell with tiny introns.</title>
        <authorList>
            <person name="Slabodnick M."/>
            <person name="Ruby J.G."/>
            <person name="Reiff S.B."/>
            <person name="Swart E.C."/>
            <person name="Gosai S."/>
            <person name="Prabakaran S."/>
            <person name="Witkowska E."/>
            <person name="Larue G.E."/>
            <person name="Fisher S."/>
            <person name="Freeman R.M."/>
            <person name="Gunawardena J."/>
            <person name="Chu W."/>
            <person name="Stover N.A."/>
            <person name="Gregory B.D."/>
            <person name="Nowacki M."/>
            <person name="Derisi J."/>
            <person name="Roy S.W."/>
            <person name="Marshall W.F."/>
            <person name="Sood P."/>
        </authorList>
    </citation>
    <scope>NUCLEOTIDE SEQUENCE [LARGE SCALE GENOMIC DNA]</scope>
    <source>
        <strain evidence="2">WM001</strain>
    </source>
</reference>
<accession>A0A1R2B956</accession>
<gene>
    <name evidence="2" type="ORF">SteCoe_28005</name>
</gene>
<keyword evidence="1" id="KW-0175">Coiled coil</keyword>